<evidence type="ECO:0000256" key="12">
    <source>
        <dbReference type="PROSITE-ProRule" id="PRU00552"/>
    </source>
</evidence>
<dbReference type="GO" id="GO:0003723">
    <property type="term" value="F:RNA binding"/>
    <property type="evidence" value="ECO:0007669"/>
    <property type="project" value="UniProtKB-KW"/>
</dbReference>
<feature type="domain" description="Helicase C-terminal" evidence="16">
    <location>
        <begin position="337"/>
        <end position="498"/>
    </location>
</feature>
<dbReference type="InterPro" id="IPR001650">
    <property type="entry name" value="Helicase_C-like"/>
</dbReference>
<dbReference type="InterPro" id="IPR014001">
    <property type="entry name" value="Helicase_ATP-bd"/>
</dbReference>
<protein>
    <recommendedName>
        <fullName evidence="10">Probable ATP-dependent RNA helicase DDX52</fullName>
        <ecNumber evidence="2">3.6.4.13</ecNumber>
    </recommendedName>
</protein>
<dbReference type="InterPro" id="IPR014014">
    <property type="entry name" value="RNA_helicase_DEAD_Q_motif"/>
</dbReference>
<evidence type="ECO:0000256" key="9">
    <source>
        <dbReference type="ARBA" id="ARBA00024355"/>
    </source>
</evidence>
<dbReference type="FunFam" id="3.40.50.300:FF:000759">
    <property type="entry name" value="probable ATP-dependent RNA helicase DDX52"/>
    <property type="match status" value="1"/>
</dbReference>
<feature type="domain" description="Helicase ATP-binding" evidence="15">
    <location>
        <begin position="148"/>
        <end position="326"/>
    </location>
</feature>
<dbReference type="GO" id="GO:0010468">
    <property type="term" value="P:regulation of gene expression"/>
    <property type="evidence" value="ECO:0007669"/>
    <property type="project" value="UniProtKB-ARBA"/>
</dbReference>
<evidence type="ECO:0000256" key="14">
    <source>
        <dbReference type="SAM" id="MobiDB-lite"/>
    </source>
</evidence>
<dbReference type="InterPro" id="IPR000629">
    <property type="entry name" value="RNA-helicase_DEAD-box_CS"/>
</dbReference>
<evidence type="ECO:0000259" key="17">
    <source>
        <dbReference type="PROSITE" id="PS51195"/>
    </source>
</evidence>
<accession>A0A8K0CH27</accession>
<evidence type="ECO:0000313" key="18">
    <source>
        <dbReference type="EMBL" id="KAF2885041.1"/>
    </source>
</evidence>
<evidence type="ECO:0000313" key="19">
    <source>
        <dbReference type="Proteomes" id="UP000801492"/>
    </source>
</evidence>
<evidence type="ECO:0000256" key="13">
    <source>
        <dbReference type="RuleBase" id="RU000492"/>
    </source>
</evidence>
<feature type="compositionally biased region" description="Basic residues" evidence="14">
    <location>
        <begin position="534"/>
        <end position="546"/>
    </location>
</feature>
<feature type="short sequence motif" description="Q motif" evidence="12">
    <location>
        <begin position="117"/>
        <end position="145"/>
    </location>
</feature>
<dbReference type="GO" id="GO:0005730">
    <property type="term" value="C:nucleolus"/>
    <property type="evidence" value="ECO:0007669"/>
    <property type="project" value="UniProtKB-SubCell"/>
</dbReference>
<dbReference type="CDD" id="cd17957">
    <property type="entry name" value="DEADc_DDX52"/>
    <property type="match status" value="1"/>
</dbReference>
<dbReference type="EC" id="3.6.4.13" evidence="2"/>
<dbReference type="InterPro" id="IPR027417">
    <property type="entry name" value="P-loop_NTPase"/>
</dbReference>
<evidence type="ECO:0000256" key="1">
    <source>
        <dbReference type="ARBA" id="ARBA00004604"/>
    </source>
</evidence>
<proteinExistence type="inferred from homology"/>
<name>A0A8K0CH27_IGNLU</name>
<comment type="catalytic activity">
    <reaction evidence="11">
        <text>ATP + H2O = ADP + phosphate + H(+)</text>
        <dbReference type="Rhea" id="RHEA:13065"/>
        <dbReference type="ChEBI" id="CHEBI:15377"/>
        <dbReference type="ChEBI" id="CHEBI:15378"/>
        <dbReference type="ChEBI" id="CHEBI:30616"/>
        <dbReference type="ChEBI" id="CHEBI:43474"/>
        <dbReference type="ChEBI" id="CHEBI:456216"/>
        <dbReference type="EC" id="3.6.4.13"/>
    </reaction>
</comment>
<dbReference type="SMART" id="SM00490">
    <property type="entry name" value="HELICc"/>
    <property type="match status" value="1"/>
</dbReference>
<evidence type="ECO:0000256" key="2">
    <source>
        <dbReference type="ARBA" id="ARBA00012552"/>
    </source>
</evidence>
<keyword evidence="3 13" id="KW-0547">Nucleotide-binding</keyword>
<dbReference type="PROSITE" id="PS51195">
    <property type="entry name" value="Q_MOTIF"/>
    <property type="match status" value="1"/>
</dbReference>
<dbReference type="Gene3D" id="3.40.50.300">
    <property type="entry name" value="P-loop containing nucleotide triphosphate hydrolases"/>
    <property type="match status" value="2"/>
</dbReference>
<gene>
    <name evidence="18" type="ORF">ILUMI_21157</name>
</gene>
<feature type="region of interest" description="Disordered" evidence="14">
    <location>
        <begin position="534"/>
        <end position="553"/>
    </location>
</feature>
<evidence type="ECO:0000256" key="7">
    <source>
        <dbReference type="ARBA" id="ARBA00022884"/>
    </source>
</evidence>
<dbReference type="Proteomes" id="UP000801492">
    <property type="component" value="Unassembled WGS sequence"/>
</dbReference>
<dbReference type="Pfam" id="PF00271">
    <property type="entry name" value="Helicase_C"/>
    <property type="match status" value="1"/>
</dbReference>
<dbReference type="SMART" id="SM00487">
    <property type="entry name" value="DEXDc"/>
    <property type="match status" value="1"/>
</dbReference>
<comment type="caution">
    <text evidence="18">The sequence shown here is derived from an EMBL/GenBank/DDBJ whole genome shotgun (WGS) entry which is preliminary data.</text>
</comment>
<dbReference type="PROSITE" id="PS51192">
    <property type="entry name" value="HELICASE_ATP_BIND_1"/>
    <property type="match status" value="1"/>
</dbReference>
<dbReference type="GO" id="GO:0016787">
    <property type="term" value="F:hydrolase activity"/>
    <property type="evidence" value="ECO:0007669"/>
    <property type="project" value="UniProtKB-KW"/>
</dbReference>
<dbReference type="Pfam" id="PF00270">
    <property type="entry name" value="DEAD"/>
    <property type="match status" value="1"/>
</dbReference>
<keyword evidence="5 13" id="KW-0347">Helicase</keyword>
<dbReference type="PROSITE" id="PS00039">
    <property type="entry name" value="DEAD_ATP_HELICASE"/>
    <property type="match status" value="1"/>
</dbReference>
<dbReference type="GO" id="GO:0005524">
    <property type="term" value="F:ATP binding"/>
    <property type="evidence" value="ECO:0007669"/>
    <property type="project" value="UniProtKB-KW"/>
</dbReference>
<dbReference type="SUPFAM" id="SSF52540">
    <property type="entry name" value="P-loop containing nucleoside triphosphate hydrolases"/>
    <property type="match status" value="1"/>
</dbReference>
<keyword evidence="19" id="KW-1185">Reference proteome</keyword>
<sequence>MDAYDIFRKLTRGATFKRDVERVSKKDVTVVSNNSTGSVKVEDQKNKDQTSQMNDHTITLLGSMTVGENKRKGKKRKAMDEAVEEKKQKMLHKEEVNRLRNQLNINVVGRHISEPVASFDELPIKTDVIENLKNCGYKEPTAIQKQAIPIMLQGRQLLACAPTGSGKTAAFLVPIIHSLDGPQKQGFRALILCPTRELAKQTQRECVRISEGRGFRIHIISKIGKALTQYGPKSSQKFDILVTTPQRLCYLLKQEPPALSLNNIQWIVVDEADKLFELGVHSFREQLQQILQACSHQHRKIAMFSATYTPVVAKWCCHNMKGLIRVTVGQRNAATDLVEQELLFVGNEAGKLLAFRDIVRKGITPPVLVFVQSKERAQQLFTELIYDGINVDAIHADRTQLQRDNTVRSFREGKIWVLICTELMARGVDFKGVNLVINYDFPTSAISYVHRVGRAGRAGRKGKAVTFFTIEDTVNLRSIAQVIRQSGCEVPEYMLKMKKRSKKEVKKLKTSAPRRDDITTTPIYELEKKAKQKSRIKRFRNARKNLKKQDNLV</sequence>
<dbReference type="PANTHER" id="PTHR47959:SF15">
    <property type="entry name" value="RNA HELICASE"/>
    <property type="match status" value="1"/>
</dbReference>
<dbReference type="CDD" id="cd18787">
    <property type="entry name" value="SF2_C_DEAD"/>
    <property type="match status" value="1"/>
</dbReference>
<dbReference type="GO" id="GO:0003724">
    <property type="term" value="F:RNA helicase activity"/>
    <property type="evidence" value="ECO:0007669"/>
    <property type="project" value="UniProtKB-EC"/>
</dbReference>
<evidence type="ECO:0000259" key="16">
    <source>
        <dbReference type="PROSITE" id="PS51194"/>
    </source>
</evidence>
<evidence type="ECO:0000256" key="10">
    <source>
        <dbReference type="ARBA" id="ARBA00044533"/>
    </source>
</evidence>
<comment type="subcellular location">
    <subcellularLocation>
        <location evidence="1">Nucleus</location>
        <location evidence="1">Nucleolus</location>
    </subcellularLocation>
</comment>
<reference evidence="18" key="1">
    <citation type="submission" date="2019-08" db="EMBL/GenBank/DDBJ databases">
        <title>The genome of the North American firefly Photinus pyralis.</title>
        <authorList>
            <consortium name="Photinus pyralis genome working group"/>
            <person name="Fallon T.R."/>
            <person name="Sander Lower S.E."/>
            <person name="Weng J.-K."/>
        </authorList>
    </citation>
    <scope>NUCLEOTIDE SEQUENCE</scope>
    <source>
        <strain evidence="18">TRF0915ILg1</strain>
        <tissue evidence="18">Whole body</tissue>
    </source>
</reference>
<keyword evidence="6 13" id="KW-0067">ATP-binding</keyword>
<dbReference type="GO" id="GO:0030490">
    <property type="term" value="P:maturation of SSU-rRNA"/>
    <property type="evidence" value="ECO:0007669"/>
    <property type="project" value="InterPro"/>
</dbReference>
<dbReference type="InterPro" id="IPR050079">
    <property type="entry name" value="DEAD_box_RNA_helicase"/>
</dbReference>
<evidence type="ECO:0000256" key="11">
    <source>
        <dbReference type="ARBA" id="ARBA00047984"/>
    </source>
</evidence>
<dbReference type="OrthoDB" id="360161at2759"/>
<evidence type="ECO:0000259" key="15">
    <source>
        <dbReference type="PROSITE" id="PS51192"/>
    </source>
</evidence>
<dbReference type="InterPro" id="IPR044764">
    <property type="entry name" value="DDX52/Rok1_DEADc"/>
</dbReference>
<evidence type="ECO:0000256" key="3">
    <source>
        <dbReference type="ARBA" id="ARBA00022741"/>
    </source>
</evidence>
<evidence type="ECO:0000256" key="5">
    <source>
        <dbReference type="ARBA" id="ARBA00022806"/>
    </source>
</evidence>
<dbReference type="EMBL" id="VTPC01090042">
    <property type="protein sequence ID" value="KAF2885041.1"/>
    <property type="molecule type" value="Genomic_DNA"/>
</dbReference>
<dbReference type="PANTHER" id="PTHR47959">
    <property type="entry name" value="ATP-DEPENDENT RNA HELICASE RHLE-RELATED"/>
    <property type="match status" value="1"/>
</dbReference>
<feature type="domain" description="DEAD-box RNA helicase Q" evidence="17">
    <location>
        <begin position="117"/>
        <end position="145"/>
    </location>
</feature>
<dbReference type="InterPro" id="IPR011545">
    <property type="entry name" value="DEAD/DEAH_box_helicase_dom"/>
</dbReference>
<dbReference type="AlphaFoldDB" id="A0A8K0CH27"/>
<keyword evidence="7" id="KW-0694">RNA-binding</keyword>
<keyword evidence="4 13" id="KW-0378">Hydrolase</keyword>
<keyword evidence="8" id="KW-0539">Nucleus</keyword>
<evidence type="ECO:0000256" key="8">
    <source>
        <dbReference type="ARBA" id="ARBA00023242"/>
    </source>
</evidence>
<organism evidence="18 19">
    <name type="scientific">Ignelater luminosus</name>
    <name type="common">Cucubano</name>
    <name type="synonym">Pyrophorus luminosus</name>
    <dbReference type="NCBI Taxonomy" id="2038154"/>
    <lineage>
        <taxon>Eukaryota</taxon>
        <taxon>Metazoa</taxon>
        <taxon>Ecdysozoa</taxon>
        <taxon>Arthropoda</taxon>
        <taxon>Hexapoda</taxon>
        <taxon>Insecta</taxon>
        <taxon>Pterygota</taxon>
        <taxon>Neoptera</taxon>
        <taxon>Endopterygota</taxon>
        <taxon>Coleoptera</taxon>
        <taxon>Polyphaga</taxon>
        <taxon>Elateriformia</taxon>
        <taxon>Elateroidea</taxon>
        <taxon>Elateridae</taxon>
        <taxon>Agrypninae</taxon>
        <taxon>Pyrophorini</taxon>
        <taxon>Ignelater</taxon>
    </lineage>
</organism>
<comment type="similarity">
    <text evidence="9">Belongs to the DEAD box helicase family. DDX52/ROK1 subfamily.</text>
</comment>
<evidence type="ECO:0000256" key="6">
    <source>
        <dbReference type="ARBA" id="ARBA00022840"/>
    </source>
</evidence>
<dbReference type="GO" id="GO:0005829">
    <property type="term" value="C:cytosol"/>
    <property type="evidence" value="ECO:0007669"/>
    <property type="project" value="TreeGrafter"/>
</dbReference>
<evidence type="ECO:0000256" key="4">
    <source>
        <dbReference type="ARBA" id="ARBA00022801"/>
    </source>
</evidence>
<dbReference type="PROSITE" id="PS51194">
    <property type="entry name" value="HELICASE_CTER"/>
    <property type="match status" value="1"/>
</dbReference>